<dbReference type="Gene3D" id="3.30.1370.110">
    <property type="match status" value="1"/>
</dbReference>
<proteinExistence type="predicted"/>
<feature type="domain" description="Smr" evidence="2">
    <location>
        <begin position="260"/>
        <end position="336"/>
    </location>
</feature>
<dbReference type="InterPro" id="IPR036063">
    <property type="entry name" value="Smr_dom_sf"/>
</dbReference>
<sequence>MLPSHGGDDDNLEDAKFNIHQVLMGWLAPEDEERAQEFVDELAKLSDNPAQLTDAAMALAAQSNGDKRIEDDINKILAQDEELKASAPTFVPRKFLSPVVPEFHPTNSPEGSFDQLQAASSPPVALNHLNSSDGYEHDEVDSEEEEDDSAAMQDEDSFFWSVAYELVSHLQLKFQDIDPNRLCDLLRLVGLDVDKAHAVLKATIERNPSDPDSGNKALAKGLSKQGHEYNAKMKNFHFLAASEIFESRNPPNQLYMDRMMDLHGLHVAEAVEFLTQMLPKLADEGVDSIYLVTGSGHHSKGPDGNARLLPAVERFLAGEGYQYTPVADEAGFVGMLLVDLRW</sequence>
<dbReference type="InterPro" id="IPR053242">
    <property type="entry name" value="PAM2-like_domain"/>
</dbReference>
<name>A0A0W8DKZ9_PHYNI</name>
<dbReference type="PROSITE" id="PS50828">
    <property type="entry name" value="SMR"/>
    <property type="match status" value="1"/>
</dbReference>
<dbReference type="PANTHER" id="PTHR46651">
    <property type="entry name" value="POLYADENYLATE-BINDING PROTEIN-INTERACTING PROTEIN 7"/>
    <property type="match status" value="1"/>
</dbReference>
<feature type="region of interest" description="Disordered" evidence="1">
    <location>
        <begin position="102"/>
        <end position="152"/>
    </location>
</feature>
<evidence type="ECO:0000256" key="1">
    <source>
        <dbReference type="SAM" id="MobiDB-lite"/>
    </source>
</evidence>
<feature type="compositionally biased region" description="Acidic residues" evidence="1">
    <location>
        <begin position="136"/>
        <end position="152"/>
    </location>
</feature>
<accession>A0A0W8DKZ9</accession>
<dbReference type="EMBL" id="LNFP01000129">
    <property type="protein sequence ID" value="KUF97047.1"/>
    <property type="molecule type" value="Genomic_DNA"/>
</dbReference>
<dbReference type="InterPro" id="IPR013899">
    <property type="entry name" value="DUF1771"/>
</dbReference>
<protein>
    <submittedName>
        <fullName evidence="3">Membrane metallo-endopeptidase 1</fullName>
    </submittedName>
</protein>
<evidence type="ECO:0000259" key="2">
    <source>
        <dbReference type="PROSITE" id="PS50828"/>
    </source>
</evidence>
<gene>
    <name evidence="3" type="ORF">AM588_10009631</name>
</gene>
<dbReference type="Proteomes" id="UP000054636">
    <property type="component" value="Unassembled WGS sequence"/>
</dbReference>
<dbReference type="Pfam" id="PF01713">
    <property type="entry name" value="Smr"/>
    <property type="match status" value="1"/>
</dbReference>
<evidence type="ECO:0000313" key="4">
    <source>
        <dbReference type="Proteomes" id="UP000054636"/>
    </source>
</evidence>
<dbReference type="SMART" id="SM00463">
    <property type="entry name" value="SMR"/>
    <property type="match status" value="1"/>
</dbReference>
<feature type="compositionally biased region" description="Polar residues" evidence="1">
    <location>
        <begin position="105"/>
        <end position="120"/>
    </location>
</feature>
<evidence type="ECO:0000313" key="3">
    <source>
        <dbReference type="EMBL" id="KUF97047.1"/>
    </source>
</evidence>
<dbReference type="InterPro" id="IPR002625">
    <property type="entry name" value="Smr_dom"/>
</dbReference>
<organism evidence="3 4">
    <name type="scientific">Phytophthora nicotianae</name>
    <name type="common">Potato buckeye rot agent</name>
    <name type="synonym">Phytophthora parasitica</name>
    <dbReference type="NCBI Taxonomy" id="4792"/>
    <lineage>
        <taxon>Eukaryota</taxon>
        <taxon>Sar</taxon>
        <taxon>Stramenopiles</taxon>
        <taxon>Oomycota</taxon>
        <taxon>Peronosporomycetes</taxon>
        <taxon>Peronosporales</taxon>
        <taxon>Peronosporaceae</taxon>
        <taxon>Phytophthora</taxon>
    </lineage>
</organism>
<dbReference type="SUPFAM" id="SSF160443">
    <property type="entry name" value="SMR domain-like"/>
    <property type="match status" value="1"/>
</dbReference>
<reference evidence="3 4" key="1">
    <citation type="submission" date="2015-11" db="EMBL/GenBank/DDBJ databases">
        <title>Genomes and virulence difference between two physiological races of Phytophthora nicotianae.</title>
        <authorList>
            <person name="Liu H."/>
            <person name="Ma X."/>
            <person name="Yu H."/>
            <person name="Fang D."/>
            <person name="Li Y."/>
            <person name="Wang X."/>
            <person name="Wang W."/>
            <person name="Dong Y."/>
            <person name="Xiao B."/>
        </authorList>
    </citation>
    <scope>NUCLEOTIDE SEQUENCE [LARGE SCALE GENOMIC DNA]</scope>
    <source>
        <strain evidence="4">race 1</strain>
    </source>
</reference>
<dbReference type="AlphaFoldDB" id="A0A0W8DKZ9"/>
<comment type="caution">
    <text evidence="3">The sequence shown here is derived from an EMBL/GenBank/DDBJ whole genome shotgun (WGS) entry which is preliminary data.</text>
</comment>
<dbReference type="PANTHER" id="PTHR46651:SF1">
    <property type="entry name" value="SMALL MUTS RELATED FAMILY PROTEIN"/>
    <property type="match status" value="1"/>
</dbReference>
<dbReference type="Pfam" id="PF08590">
    <property type="entry name" value="DUF1771"/>
    <property type="match status" value="1"/>
</dbReference>